<comment type="similarity">
    <text evidence="2">Belongs to the group II decarboxylase family.</text>
</comment>
<dbReference type="Gene3D" id="3.90.1150.10">
    <property type="entry name" value="Aspartate Aminotransferase, domain 1"/>
    <property type="match status" value="1"/>
</dbReference>
<keyword evidence="4 6" id="KW-0663">Pyridoxal phosphate</keyword>
<evidence type="ECO:0000256" key="4">
    <source>
        <dbReference type="ARBA" id="ARBA00022898"/>
    </source>
</evidence>
<evidence type="ECO:0000256" key="2">
    <source>
        <dbReference type="ARBA" id="ARBA00009533"/>
    </source>
</evidence>
<dbReference type="Gene3D" id="3.40.640.10">
    <property type="entry name" value="Type I PLP-dependent aspartate aminotransferase-like (Major domain)"/>
    <property type="match status" value="1"/>
</dbReference>
<dbReference type="PANTHER" id="PTHR11999">
    <property type="entry name" value="GROUP II PYRIDOXAL-5-PHOSPHATE DECARBOXYLASE"/>
    <property type="match status" value="1"/>
</dbReference>
<dbReference type="Gene3D" id="1.20.1340.10">
    <property type="entry name" value="dopa decarboxylase, N-terminal domain"/>
    <property type="match status" value="1"/>
</dbReference>
<name>A0A0B6ZSC9_9EUPU</name>
<evidence type="ECO:0008006" key="9">
    <source>
        <dbReference type="Google" id="ProtNLM"/>
    </source>
</evidence>
<feature type="compositionally biased region" description="Basic residues" evidence="7">
    <location>
        <begin position="52"/>
        <end position="61"/>
    </location>
</feature>
<dbReference type="AlphaFoldDB" id="A0A0B6ZSC9"/>
<feature type="modified residue" description="N6-(pyridoxal phosphate)lysine" evidence="6">
    <location>
        <position position="387"/>
    </location>
</feature>
<dbReference type="InterPro" id="IPR015421">
    <property type="entry name" value="PyrdxlP-dep_Trfase_major"/>
</dbReference>
<reference evidence="8" key="1">
    <citation type="submission" date="2014-12" db="EMBL/GenBank/DDBJ databases">
        <title>Insight into the proteome of Arion vulgaris.</title>
        <authorList>
            <person name="Aradska J."/>
            <person name="Bulat T."/>
            <person name="Smidak R."/>
            <person name="Sarate P."/>
            <person name="Gangsoo J."/>
            <person name="Sialana F."/>
            <person name="Bilban M."/>
            <person name="Lubec G."/>
        </authorList>
    </citation>
    <scope>NUCLEOTIDE SEQUENCE</scope>
    <source>
        <tissue evidence="8">Skin</tissue>
    </source>
</reference>
<evidence type="ECO:0000256" key="3">
    <source>
        <dbReference type="ARBA" id="ARBA00022793"/>
    </source>
</evidence>
<organism evidence="8">
    <name type="scientific">Arion vulgaris</name>
    <dbReference type="NCBI Taxonomy" id="1028688"/>
    <lineage>
        <taxon>Eukaryota</taxon>
        <taxon>Metazoa</taxon>
        <taxon>Spiralia</taxon>
        <taxon>Lophotrochozoa</taxon>
        <taxon>Mollusca</taxon>
        <taxon>Gastropoda</taxon>
        <taxon>Heterobranchia</taxon>
        <taxon>Euthyneura</taxon>
        <taxon>Panpulmonata</taxon>
        <taxon>Eupulmonata</taxon>
        <taxon>Stylommatophora</taxon>
        <taxon>Helicina</taxon>
        <taxon>Arionoidea</taxon>
        <taxon>Arionidae</taxon>
        <taxon>Arion</taxon>
    </lineage>
</organism>
<dbReference type="Pfam" id="PF00282">
    <property type="entry name" value="Pyridoxal_deC"/>
    <property type="match status" value="1"/>
</dbReference>
<dbReference type="PANTHER" id="PTHR11999:SF70">
    <property type="entry name" value="MIP05841P"/>
    <property type="match status" value="1"/>
</dbReference>
<dbReference type="GO" id="GO:0005737">
    <property type="term" value="C:cytoplasm"/>
    <property type="evidence" value="ECO:0007669"/>
    <property type="project" value="TreeGrafter"/>
</dbReference>
<evidence type="ECO:0000256" key="7">
    <source>
        <dbReference type="SAM" id="MobiDB-lite"/>
    </source>
</evidence>
<dbReference type="InterPro" id="IPR015422">
    <property type="entry name" value="PyrdxlP-dep_Trfase_small"/>
</dbReference>
<dbReference type="InterPro" id="IPR002129">
    <property type="entry name" value="PyrdxlP-dep_de-COase"/>
</dbReference>
<sequence length="621" mass="70001">MDPDEEAATIDDFFSDEGQDSSQSSDEDDLDEIMPSSVGGKVLTVKPAAGKDKKKKRKKKTVGPSSALPSADLTPAEFRKRGKELIDFIADYLEGSRDRPVNHSAIQGYLFRKMPKVPPSHAVSMDDVYREIKQFIFPGLPQWQSPKHHALLPAGGSYASVLGSILCDGLGCIGFTWADCPAATELEMLVMNWLAYLMDLPIDFHFFGKGSPSGAGGGGGGILQTSTTEALMTVMASAKRKMLGILRETNSKETEWELQDKFMVYCSEQAHPSLERVCEIAGVKLKRLWTDREGIMHGDTLRFAIEKDRSKGYYPILVVATVGTIASTSVDQIGKIGPLLDKEANNHPKIWFHIESGYAGSSFICREYQPLLHGIDYADSFSMSAHKWMPIHMDCACLWVKRVSNLTQTFACEDPDGPLYIAPDDKNIMADYRAWSLPMTRRFRAMKMWVVFKLYGVKGLQQKVREDVRRAKELEKLIAEDHRFEIMGDVMFGIIAFRCKRPDNNKINHEILKQINKSAVIKMTGARIGFKFWLRFVVAGRYTDSEDVKFSWDMIRRTTNKVITDHTERQHNEDRCGMPSYKYVVMIGTENAPDEDLVDEEARFEANIEGESVYSDKSRQA</sequence>
<evidence type="ECO:0000256" key="6">
    <source>
        <dbReference type="PIRSR" id="PIRSR602129-50"/>
    </source>
</evidence>
<dbReference type="PROSITE" id="PS00392">
    <property type="entry name" value="DDC_GAD_HDC_YDC"/>
    <property type="match status" value="1"/>
</dbReference>
<evidence type="ECO:0000313" key="8">
    <source>
        <dbReference type="EMBL" id="CEK70660.1"/>
    </source>
</evidence>
<feature type="compositionally biased region" description="Acidic residues" evidence="7">
    <location>
        <begin position="1"/>
        <end position="32"/>
    </location>
</feature>
<gene>
    <name evidence="8" type="primary">ORF75138</name>
</gene>
<comment type="cofactor">
    <cofactor evidence="1 6">
        <name>pyridoxal 5'-phosphate</name>
        <dbReference type="ChEBI" id="CHEBI:597326"/>
    </cofactor>
</comment>
<dbReference type="SUPFAM" id="SSF53383">
    <property type="entry name" value="PLP-dependent transferases"/>
    <property type="match status" value="1"/>
</dbReference>
<dbReference type="GO" id="GO:0019752">
    <property type="term" value="P:carboxylic acid metabolic process"/>
    <property type="evidence" value="ECO:0007669"/>
    <property type="project" value="InterPro"/>
</dbReference>
<dbReference type="GO" id="GO:0030170">
    <property type="term" value="F:pyridoxal phosphate binding"/>
    <property type="evidence" value="ECO:0007669"/>
    <property type="project" value="InterPro"/>
</dbReference>
<proteinExistence type="inferred from homology"/>
<dbReference type="GO" id="GO:0006520">
    <property type="term" value="P:amino acid metabolic process"/>
    <property type="evidence" value="ECO:0007669"/>
    <property type="project" value="InterPro"/>
</dbReference>
<accession>A0A0B6ZSC9</accession>
<evidence type="ECO:0000256" key="5">
    <source>
        <dbReference type="ARBA" id="ARBA00023239"/>
    </source>
</evidence>
<dbReference type="InterPro" id="IPR015424">
    <property type="entry name" value="PyrdxlP-dep_Trfase"/>
</dbReference>
<dbReference type="InterPro" id="IPR010977">
    <property type="entry name" value="Aromatic_deC"/>
</dbReference>
<dbReference type="GO" id="GO:0016831">
    <property type="term" value="F:carboxy-lyase activity"/>
    <property type="evidence" value="ECO:0007669"/>
    <property type="project" value="UniProtKB-KW"/>
</dbReference>
<keyword evidence="5" id="KW-0456">Lyase</keyword>
<dbReference type="EMBL" id="HACG01023795">
    <property type="protein sequence ID" value="CEK70660.1"/>
    <property type="molecule type" value="Transcribed_RNA"/>
</dbReference>
<keyword evidence="3" id="KW-0210">Decarboxylase</keyword>
<evidence type="ECO:0000256" key="1">
    <source>
        <dbReference type="ARBA" id="ARBA00001933"/>
    </source>
</evidence>
<dbReference type="InterPro" id="IPR021115">
    <property type="entry name" value="Pyridoxal-P_BS"/>
</dbReference>
<feature type="region of interest" description="Disordered" evidence="7">
    <location>
        <begin position="1"/>
        <end position="74"/>
    </location>
</feature>
<dbReference type="PRINTS" id="PR00800">
    <property type="entry name" value="YHDCRBOXLASE"/>
</dbReference>
<protein>
    <recommendedName>
        <fullName evidence="9">Aromatic-L-amino-acid decarboxylase</fullName>
    </recommendedName>
</protein>